<feature type="transmembrane region" description="Helical" evidence="2">
    <location>
        <begin position="172"/>
        <end position="194"/>
    </location>
</feature>
<accession>A0ABS6Z825</accession>
<feature type="transmembrane region" description="Helical" evidence="2">
    <location>
        <begin position="126"/>
        <end position="151"/>
    </location>
</feature>
<evidence type="ECO:0000313" key="3">
    <source>
        <dbReference type="EMBL" id="MBW5483907.1"/>
    </source>
</evidence>
<feature type="transmembrane region" description="Helical" evidence="2">
    <location>
        <begin position="298"/>
        <end position="320"/>
    </location>
</feature>
<feature type="compositionally biased region" description="Acidic residues" evidence="1">
    <location>
        <begin position="338"/>
        <end position="353"/>
    </location>
</feature>
<feature type="transmembrane region" description="Helical" evidence="2">
    <location>
        <begin position="88"/>
        <end position="106"/>
    </location>
</feature>
<feature type="compositionally biased region" description="Low complexity" evidence="1">
    <location>
        <begin position="50"/>
        <end position="64"/>
    </location>
</feature>
<proteinExistence type="predicted"/>
<feature type="region of interest" description="Disordered" evidence="1">
    <location>
        <begin position="330"/>
        <end position="353"/>
    </location>
</feature>
<protein>
    <submittedName>
        <fullName evidence="3">DUF2182 domain-containing protein</fullName>
    </submittedName>
</protein>
<keyword evidence="2" id="KW-1133">Transmembrane helix</keyword>
<dbReference type="EMBL" id="WTFF01000129">
    <property type="protein sequence ID" value="MBW5483907.1"/>
    <property type="molecule type" value="Genomic_DNA"/>
</dbReference>
<organism evidence="3 4">
    <name type="scientific">Streptomyces bambusae</name>
    <dbReference type="NCBI Taxonomy" id="1550616"/>
    <lineage>
        <taxon>Bacteria</taxon>
        <taxon>Bacillati</taxon>
        <taxon>Actinomycetota</taxon>
        <taxon>Actinomycetes</taxon>
        <taxon>Kitasatosporales</taxon>
        <taxon>Streptomycetaceae</taxon>
        <taxon>Streptomyces</taxon>
    </lineage>
</organism>
<name>A0ABS6Z825_9ACTN</name>
<feature type="transmembrane region" description="Helical" evidence="2">
    <location>
        <begin position="259"/>
        <end position="292"/>
    </location>
</feature>
<dbReference type="Pfam" id="PF09948">
    <property type="entry name" value="PpoB2"/>
    <property type="match status" value="1"/>
</dbReference>
<dbReference type="Proteomes" id="UP000812013">
    <property type="component" value="Unassembled WGS sequence"/>
</dbReference>
<evidence type="ECO:0000256" key="1">
    <source>
        <dbReference type="SAM" id="MobiDB-lite"/>
    </source>
</evidence>
<keyword evidence="4" id="KW-1185">Reference proteome</keyword>
<evidence type="ECO:0000256" key="2">
    <source>
        <dbReference type="SAM" id="Phobius"/>
    </source>
</evidence>
<gene>
    <name evidence="3" type="ORF">GPJ59_18970</name>
</gene>
<comment type="caution">
    <text evidence="3">The sequence shown here is derived from an EMBL/GenBank/DDBJ whole genome shotgun (WGS) entry which is preliminary data.</text>
</comment>
<keyword evidence="2" id="KW-0812">Transmembrane</keyword>
<sequence length="353" mass="37489">MPLRDRRRCGRLGRGHLAASSGPGTRTSPPQVSPSPARPAIRPGQAPGLASGRAGAGPPCCAGSVRRPGPKDLRPPLRPANLLPPRQLALAWSLMAAVALLAWVLVVDQARGMGVGPGTMGASLPLFLLLWLVMMIAMMFPSVAPVGITWARSIGRSRAGVATRAARLVQFVAGYLLAWTAFGLVTYGILAWTGDLVADRPGLGRWIGAGAFLLAGLQQLGPLKDICLRHCRSPMGQLVRYAGFRPWARDLRVGLHHGLYCIGCCWGLMIVLIPLGVMNIAAMAAVGVVIFVEKLWRLGPVFSTVVGVAFLVLALLAAFAPVESWLLPGLETPQEPMPDMDPDMDPDMEMTGP</sequence>
<evidence type="ECO:0000313" key="4">
    <source>
        <dbReference type="Proteomes" id="UP000812013"/>
    </source>
</evidence>
<dbReference type="InterPro" id="IPR018688">
    <property type="entry name" value="PpoB2-like"/>
</dbReference>
<reference evidence="3 4" key="1">
    <citation type="submission" date="2019-12" db="EMBL/GenBank/DDBJ databases">
        <title>Genome sequence of Streptomyces bambusae.</title>
        <authorList>
            <person name="Bansal K."/>
            <person name="Choksket S."/>
            <person name="Korpole S."/>
            <person name="Patil P.B."/>
        </authorList>
    </citation>
    <scope>NUCLEOTIDE SEQUENCE [LARGE SCALE GENOMIC DNA]</scope>
    <source>
        <strain evidence="3 4">SK60</strain>
    </source>
</reference>
<feature type="region of interest" description="Disordered" evidence="1">
    <location>
        <begin position="1"/>
        <end position="78"/>
    </location>
</feature>
<keyword evidence="2" id="KW-0472">Membrane</keyword>
<feature type="compositionally biased region" description="Basic residues" evidence="1">
    <location>
        <begin position="1"/>
        <end position="14"/>
    </location>
</feature>